<comment type="caution">
    <text evidence="1">The sequence shown here is derived from an EMBL/GenBank/DDBJ whole genome shotgun (WGS) entry which is preliminary data.</text>
</comment>
<gene>
    <name evidence="1" type="ORF">DDZ15_10305</name>
</gene>
<dbReference type="Pfam" id="PF13365">
    <property type="entry name" value="Trypsin_2"/>
    <property type="match status" value="1"/>
</dbReference>
<dbReference type="AlphaFoldDB" id="A0A316TNP3"/>
<dbReference type="Proteomes" id="UP000245533">
    <property type="component" value="Unassembled WGS sequence"/>
</dbReference>
<keyword evidence="2" id="KW-1185">Reference proteome</keyword>
<dbReference type="EMBL" id="QGGB01000007">
    <property type="protein sequence ID" value="PWN06217.1"/>
    <property type="molecule type" value="Genomic_DNA"/>
</dbReference>
<evidence type="ECO:0000313" key="1">
    <source>
        <dbReference type="EMBL" id="PWN06217.1"/>
    </source>
</evidence>
<accession>A0A316TNP3</accession>
<evidence type="ECO:0008006" key="3">
    <source>
        <dbReference type="Google" id="ProtNLM"/>
    </source>
</evidence>
<dbReference type="Gene3D" id="2.40.10.120">
    <property type="match status" value="1"/>
</dbReference>
<dbReference type="OrthoDB" id="1523060at2"/>
<dbReference type="InterPro" id="IPR009003">
    <property type="entry name" value="Peptidase_S1_PA"/>
</dbReference>
<sequence length="360" mass="39974">MLKNVFGSDKNKYCCQIIGLIIFLLPVLPAVTGCSGSGETIIPYTDRTNTYLSDTGSDLIRDQIKEGFDSVVRIQNTVTYRTYQLHSGSGLTETQADTVNLESLSAHTFIESHSNAGTAIIMSNGNGYSSLFTASHTVTFPDTVYHYAPQNPSEDDRWVEAVSIKESVSHFFFGGNSVFEFEVLANDPVMDLAVLLYRWGRDGDPGLEPLAISAGDFDKLDWTDRVYVLGYPRGVRMVTSGMVSKQEINSRRTFAVDAIFNRGFSGGPMFTVRNDGRGLEWMGVLTSASAEKEFYLSPDYRQGIEMSHGRPFTGIPIIQETSRINYGISFGVDINQIADFYEDNRTVLRRNGIPQPDFSN</sequence>
<dbReference type="RefSeq" id="WP_109647010.1">
    <property type="nucleotide sequence ID" value="NZ_QGGB01000007.1"/>
</dbReference>
<reference evidence="1 2" key="1">
    <citation type="submission" date="2018-05" db="EMBL/GenBank/DDBJ databases">
        <title>Rhodohalobacter halophilus gen. nov., sp. nov., a moderately halophilic member of the family Balneolaceae.</title>
        <authorList>
            <person name="Liu Z.-W."/>
        </authorList>
    </citation>
    <scope>NUCLEOTIDE SEQUENCE [LARGE SCALE GENOMIC DNA]</scope>
    <source>
        <strain evidence="1 2">8A47</strain>
    </source>
</reference>
<evidence type="ECO:0000313" key="2">
    <source>
        <dbReference type="Proteomes" id="UP000245533"/>
    </source>
</evidence>
<organism evidence="1 2">
    <name type="scientific">Rhodohalobacter mucosus</name>
    <dbReference type="NCBI Taxonomy" id="2079485"/>
    <lineage>
        <taxon>Bacteria</taxon>
        <taxon>Pseudomonadati</taxon>
        <taxon>Balneolota</taxon>
        <taxon>Balneolia</taxon>
        <taxon>Balneolales</taxon>
        <taxon>Balneolaceae</taxon>
        <taxon>Rhodohalobacter</taxon>
    </lineage>
</organism>
<name>A0A316TNP3_9BACT</name>
<protein>
    <recommendedName>
        <fullName evidence="3">Trypsin-like peptidase domain-containing protein</fullName>
    </recommendedName>
</protein>
<proteinExistence type="predicted"/>
<dbReference type="SUPFAM" id="SSF50494">
    <property type="entry name" value="Trypsin-like serine proteases"/>
    <property type="match status" value="1"/>
</dbReference>
<dbReference type="PROSITE" id="PS51257">
    <property type="entry name" value="PROKAR_LIPOPROTEIN"/>
    <property type="match status" value="1"/>
</dbReference>